<name>A0A5J4S9A0_9ZZZZ</name>
<sequence>MGRFAYGFDKIRILKFIPYYCTKQYFPYQFSIILVLNTFIIMIRKFKSLFVAAACIAIAVMCYTSCTFNNTSSAASEIKPMVLPAPERPTGQADVINLTTPKLETVRVGFIGLGMRGPGAVERFTHLEGVKIVALCDIHSDRVEKSQNILKKAGLPEAIAYSRNEDAWKQLCERDDIDLVYIATDWKNHTPMAVYAMEHGKHAACEVPIAISVDECWQLVNASEKTRKHCIMLENCCYDFYEMTTLNMAQHGLLGEIVHAEGAYIHDLRSLNFMNPEKGGYNDWWRLKMNEEHTGNYYPTHGLGPVAQALNIGRGDRMEYLVSVSSDQFGMTAYAKDKFGADSEFAKQTYALGDMNNTIIKTAKGKTILIQHDVTSPRPYNRKHALSGTKGYIEKYPRPGIALDPSEVASAKFDNLAAHSFVSKEIYDALMEEYQHPITKEVGELAKKVGGHGGMDFIMDYRLVYCLHNGLPLDMNVYDGAEWSCLGELTELSVKNNGAPIAVPDFTRGGWNKIQGFKHAFVE</sequence>
<comment type="cofactor">
    <cofactor evidence="1">
        <name>NAD(+)</name>
        <dbReference type="ChEBI" id="CHEBI:57540"/>
    </cofactor>
</comment>
<feature type="domain" description="Glycosyl hydrolase 109 C-terminal" evidence="8">
    <location>
        <begin position="243"/>
        <end position="397"/>
    </location>
</feature>
<keyword evidence="3 9" id="KW-0378">Hydrolase</keyword>
<keyword evidence="6" id="KW-0472">Membrane</keyword>
<keyword evidence="4" id="KW-0520">NAD</keyword>
<dbReference type="EC" id="3.2.1.-" evidence="9"/>
<dbReference type="InterPro" id="IPR000683">
    <property type="entry name" value="Gfo/Idh/MocA-like_OxRdtase_N"/>
</dbReference>
<keyword evidence="6" id="KW-0812">Transmembrane</keyword>
<evidence type="ECO:0000256" key="1">
    <source>
        <dbReference type="ARBA" id="ARBA00001911"/>
    </source>
</evidence>
<gene>
    <name evidence="9" type="ORF">EZS27_009552</name>
</gene>
<dbReference type="GO" id="GO:0016798">
    <property type="term" value="F:hydrolase activity, acting on glycosyl bonds"/>
    <property type="evidence" value="ECO:0007669"/>
    <property type="project" value="UniProtKB-KW"/>
</dbReference>
<dbReference type="InterPro" id="IPR049303">
    <property type="entry name" value="Glyco_hydro_109_C"/>
</dbReference>
<evidence type="ECO:0000256" key="6">
    <source>
        <dbReference type="SAM" id="Phobius"/>
    </source>
</evidence>
<evidence type="ECO:0000259" key="7">
    <source>
        <dbReference type="Pfam" id="PF01408"/>
    </source>
</evidence>
<reference evidence="9" key="1">
    <citation type="submission" date="2019-03" db="EMBL/GenBank/DDBJ databases">
        <title>Single cell metagenomics reveals metabolic interactions within the superorganism composed of flagellate Streblomastix strix and complex community of Bacteroidetes bacteria on its surface.</title>
        <authorList>
            <person name="Treitli S.C."/>
            <person name="Kolisko M."/>
            <person name="Husnik F."/>
            <person name="Keeling P."/>
            <person name="Hampl V."/>
        </authorList>
    </citation>
    <scope>NUCLEOTIDE SEQUENCE</scope>
    <source>
        <strain evidence="9">STM</strain>
    </source>
</reference>
<accession>A0A5J4S9A0</accession>
<dbReference type="SUPFAM" id="SSF51735">
    <property type="entry name" value="NAD(P)-binding Rossmann-fold domains"/>
    <property type="match status" value="1"/>
</dbReference>
<feature type="transmembrane region" description="Helical" evidence="6">
    <location>
        <begin position="50"/>
        <end position="70"/>
    </location>
</feature>
<dbReference type="Gene3D" id="3.30.360.10">
    <property type="entry name" value="Dihydrodipicolinate Reductase, domain 2"/>
    <property type="match status" value="1"/>
</dbReference>
<evidence type="ECO:0000256" key="4">
    <source>
        <dbReference type="ARBA" id="ARBA00023027"/>
    </source>
</evidence>
<comment type="caution">
    <text evidence="9">The sequence shown here is derived from an EMBL/GenBank/DDBJ whole genome shotgun (WGS) entry which is preliminary data.</text>
</comment>
<dbReference type="GO" id="GO:0000166">
    <property type="term" value="F:nucleotide binding"/>
    <property type="evidence" value="ECO:0007669"/>
    <property type="project" value="InterPro"/>
</dbReference>
<dbReference type="PANTHER" id="PTHR43818">
    <property type="entry name" value="BCDNA.GH03377"/>
    <property type="match status" value="1"/>
</dbReference>
<dbReference type="PANTHER" id="PTHR43818:SF1">
    <property type="entry name" value="GLYCOSYL HYDROLASE FAMILY 109 PROTEIN"/>
    <property type="match status" value="1"/>
</dbReference>
<dbReference type="EMBL" id="SNRY01000309">
    <property type="protein sequence ID" value="KAA6342714.1"/>
    <property type="molecule type" value="Genomic_DNA"/>
</dbReference>
<evidence type="ECO:0000313" key="9">
    <source>
        <dbReference type="EMBL" id="KAA6342714.1"/>
    </source>
</evidence>
<keyword evidence="6" id="KW-1133">Transmembrane helix</keyword>
<dbReference type="InterPro" id="IPR036291">
    <property type="entry name" value="NAD(P)-bd_dom_sf"/>
</dbReference>
<feature type="domain" description="Gfo/Idh/MocA-like oxidoreductase N-terminal" evidence="7">
    <location>
        <begin position="106"/>
        <end position="230"/>
    </location>
</feature>
<evidence type="ECO:0000256" key="3">
    <source>
        <dbReference type="ARBA" id="ARBA00022801"/>
    </source>
</evidence>
<comment type="similarity">
    <text evidence="2">Belongs to the Gfo/Idh/MocA family. Glycosyl hydrolase 109 subfamily.</text>
</comment>
<keyword evidence="5 9" id="KW-0326">Glycosidase</keyword>
<dbReference type="Gene3D" id="3.40.50.720">
    <property type="entry name" value="NAD(P)-binding Rossmann-like Domain"/>
    <property type="match status" value="1"/>
</dbReference>
<proteinExistence type="inferred from homology"/>
<dbReference type="AlphaFoldDB" id="A0A5J4S9A0"/>
<evidence type="ECO:0000256" key="5">
    <source>
        <dbReference type="ARBA" id="ARBA00023295"/>
    </source>
</evidence>
<dbReference type="InterPro" id="IPR050463">
    <property type="entry name" value="Gfo/Idh/MocA_oxidrdct_glycsds"/>
</dbReference>
<dbReference type="Pfam" id="PF01408">
    <property type="entry name" value="GFO_IDH_MocA"/>
    <property type="match status" value="1"/>
</dbReference>
<dbReference type="Pfam" id="PF21252">
    <property type="entry name" value="Glyco_hydro_109_C"/>
    <property type="match status" value="1"/>
</dbReference>
<organism evidence="9">
    <name type="scientific">termite gut metagenome</name>
    <dbReference type="NCBI Taxonomy" id="433724"/>
    <lineage>
        <taxon>unclassified sequences</taxon>
        <taxon>metagenomes</taxon>
        <taxon>organismal metagenomes</taxon>
    </lineage>
</organism>
<evidence type="ECO:0000256" key="2">
    <source>
        <dbReference type="ARBA" id="ARBA00009329"/>
    </source>
</evidence>
<protein>
    <submittedName>
        <fullName evidence="9">Glycosyl hydrolase family 109 protein</fullName>
        <ecNumber evidence="9">3.2.1.-</ecNumber>
    </submittedName>
</protein>
<feature type="transmembrane region" description="Helical" evidence="6">
    <location>
        <begin position="25"/>
        <end position="43"/>
    </location>
</feature>
<evidence type="ECO:0000259" key="8">
    <source>
        <dbReference type="Pfam" id="PF21252"/>
    </source>
</evidence>